<dbReference type="Proteomes" id="UP000653797">
    <property type="component" value="Unassembled WGS sequence"/>
</dbReference>
<dbReference type="RefSeq" id="WP_191041367.1">
    <property type="nucleotide sequence ID" value="NZ_JACXAA010000009.1"/>
</dbReference>
<keyword evidence="2" id="KW-1185">Reference proteome</keyword>
<evidence type="ECO:0000313" key="2">
    <source>
        <dbReference type="Proteomes" id="UP000653797"/>
    </source>
</evidence>
<organism evidence="1 2">
    <name type="scientific">Spirosoma validum</name>
    <dbReference type="NCBI Taxonomy" id="2771355"/>
    <lineage>
        <taxon>Bacteria</taxon>
        <taxon>Pseudomonadati</taxon>
        <taxon>Bacteroidota</taxon>
        <taxon>Cytophagia</taxon>
        <taxon>Cytophagales</taxon>
        <taxon>Cytophagaceae</taxon>
        <taxon>Spirosoma</taxon>
    </lineage>
</organism>
<proteinExistence type="predicted"/>
<gene>
    <name evidence="1" type="ORF">IC230_22785</name>
</gene>
<reference evidence="1" key="1">
    <citation type="submission" date="2020-09" db="EMBL/GenBank/DDBJ databases">
        <authorList>
            <person name="Kim M.K."/>
        </authorList>
    </citation>
    <scope>NUCLEOTIDE SEQUENCE</scope>
    <source>
        <strain evidence="1">BT704</strain>
    </source>
</reference>
<dbReference type="SUPFAM" id="SSF52540">
    <property type="entry name" value="P-loop containing nucleoside triphosphate hydrolases"/>
    <property type="match status" value="1"/>
</dbReference>
<sequence length="338" mass="39236">MRLYRVNSNTHHQPLRNWIPYRLTGTDEQLLFRWLHVGDHRFTEPFFDETVAHCKQYPYNSTRWQSVSTLSGLLDAAQTCLSVPPSAFIFHVSRCGSTLLSQLLAISERHIMLSEMPLIDEVLRLPDTTPSLGVSEEERKAALKAIIHLLGAKRSGEENRLFVKLDSWNLFFYKTLRQLYPDVPFVLLYRSPDAVIRSHQKRRGMQAVPGLIEPELFGFNREDVRSMDEYTAAVLERYFQTMLTIVDTDTNLHLLNYQADGSAILHELINTLQIDVSPEEMDQMLERSQYHSKYPNQPFSEIVPQESTEAYLQPVMTLYHQLNAKRTNTISLVHERTR</sequence>
<protein>
    <submittedName>
        <fullName evidence="1">Sulfotransferase family protein</fullName>
    </submittedName>
</protein>
<accession>A0A927B5M9</accession>
<dbReference type="Gene3D" id="3.40.50.300">
    <property type="entry name" value="P-loop containing nucleotide triphosphate hydrolases"/>
    <property type="match status" value="1"/>
</dbReference>
<evidence type="ECO:0000313" key="1">
    <source>
        <dbReference type="EMBL" id="MBD2755748.1"/>
    </source>
</evidence>
<dbReference type="InterPro" id="IPR027417">
    <property type="entry name" value="P-loop_NTPase"/>
</dbReference>
<comment type="caution">
    <text evidence="1">The sequence shown here is derived from an EMBL/GenBank/DDBJ whole genome shotgun (WGS) entry which is preliminary data.</text>
</comment>
<dbReference type="AlphaFoldDB" id="A0A927B5M9"/>
<name>A0A927B5M9_9BACT</name>
<dbReference type="EMBL" id="JACXAA010000009">
    <property type="protein sequence ID" value="MBD2755748.1"/>
    <property type="molecule type" value="Genomic_DNA"/>
</dbReference>